<evidence type="ECO:0000256" key="1">
    <source>
        <dbReference type="SAM" id="Phobius"/>
    </source>
</evidence>
<evidence type="ECO:0000313" key="3">
    <source>
        <dbReference type="Proteomes" id="UP000230821"/>
    </source>
</evidence>
<keyword evidence="1" id="KW-1133">Transmembrane helix</keyword>
<reference evidence="2 3" key="1">
    <citation type="submission" date="2017-10" db="EMBL/GenBank/DDBJ databases">
        <title>Novel microbial diversity and functional potential in the marine mammal oral microbiome.</title>
        <authorList>
            <person name="Dudek N.K."/>
            <person name="Sun C.L."/>
            <person name="Burstein D."/>
            <person name="Kantor R.S."/>
            <person name="Aliaga Goltsman D.S."/>
            <person name="Bik E.M."/>
            <person name="Thomas B.C."/>
            <person name="Banfield J.F."/>
            <person name="Relman D.A."/>
        </authorList>
    </citation>
    <scope>NUCLEOTIDE SEQUENCE [LARGE SCALE GENOMIC DNA]</scope>
    <source>
        <strain evidence="2">DOLJORAL78_47_16</strain>
    </source>
</reference>
<proteinExistence type="predicted"/>
<dbReference type="Proteomes" id="UP000230821">
    <property type="component" value="Unassembled WGS sequence"/>
</dbReference>
<dbReference type="AlphaFoldDB" id="A0A2G6KBH4"/>
<accession>A0A2G6KBH4</accession>
<keyword evidence="1" id="KW-0812">Transmembrane</keyword>
<evidence type="ECO:0000313" key="2">
    <source>
        <dbReference type="EMBL" id="PIE33056.1"/>
    </source>
</evidence>
<name>A0A2G6KBH4_9BACT</name>
<sequence>MSIQQLRKFVHTEAEKLSKTAFEQPDAVNDEQVERLERLAHIVTLSEKTGPKIKPKRWPTIVIMAATTLVVSALLFFRVPTTDVELDLTLSEVQFRLSKEAPVTNVTVLTALGISELKEIRLPRSRGQSAQTYQAADYQDIGSALRVSTVNAGNAQSTLTLTTLLLPAGTLVKLSRTEISHQYRLLLAFPELPTRPVELSVKGRIHLAPSGAPAAEYQFSIPGMIQLFPASNQLTLDLTLPEQTATEFLPNLPAKQLHFVRFDQFMGTTDTLIREVSTILSGKLYLTELNNKEYALRTSERLQFATSFGSTRSLALQDDEIHLQFHGTASGMTTGWEENRQNLMPNWLEWVAARPGLMLLWSQTVSLSLLLLGIWRWWKTTG</sequence>
<gene>
    <name evidence="2" type="ORF">CSA56_13475</name>
</gene>
<organism evidence="2 3">
    <name type="scientific">candidate division KSB3 bacterium</name>
    <dbReference type="NCBI Taxonomy" id="2044937"/>
    <lineage>
        <taxon>Bacteria</taxon>
        <taxon>candidate division KSB3</taxon>
    </lineage>
</organism>
<protein>
    <submittedName>
        <fullName evidence="2">Uncharacterized protein</fullName>
    </submittedName>
</protein>
<comment type="caution">
    <text evidence="2">The sequence shown here is derived from an EMBL/GenBank/DDBJ whole genome shotgun (WGS) entry which is preliminary data.</text>
</comment>
<dbReference type="EMBL" id="PDSK01000104">
    <property type="protein sequence ID" value="PIE33056.1"/>
    <property type="molecule type" value="Genomic_DNA"/>
</dbReference>
<feature type="transmembrane region" description="Helical" evidence="1">
    <location>
        <begin position="58"/>
        <end position="77"/>
    </location>
</feature>
<keyword evidence="1" id="KW-0472">Membrane</keyword>